<sequence length="530" mass="56668">MPLKPSEAEHLQMLAELFNSASMTGRVSLHLSDTRLLRLLQEVAYLRASREVHTGSAKKTALPGAGKVPQLDDRAGSTGERLRTRLLEALKVMATGEKHPSSQSGSSSGNASHVNSSSVSAWTAPAVPHAALERAAAELAALLAGATGSQEVPKPPSAFLSEVEELYAVSSAPFGSPSSSQTVQSAGKPSAEPYAAAAEELSEVLRSLRALDSVISAQTTWRSISIEPYMPVNAMYGPGLVFSVKMYPLDKKEPTMVCVGGRVDHLARDFALLHTTSGSDAALASESFALGAAAGSDDLCAVSSELAMDKLSSGLLQLAQGAGSTSNSKQSGLQATLGRAADITLWPSGTFAGAARMHSRGIAPFTGAEAYEVEQGYLSINCMVLQSGVNCLQKDLNWLSACCRAVEMLQLRWLGPEMSIEAAWLSTWALSLRLLTVQFWYDDCLGSPPVMEVTCLILETCQALEDLCITGIDWPRAKLAILRALQTLEKRPLLKRLSLEGSQTWHEDELRMIKAMIPRVDVTILADRTR</sequence>
<gene>
    <name evidence="2" type="ORF">AK812_SmicGene32101</name>
</gene>
<evidence type="ECO:0000313" key="2">
    <source>
        <dbReference type="EMBL" id="OLP86745.1"/>
    </source>
</evidence>
<evidence type="ECO:0000256" key="1">
    <source>
        <dbReference type="SAM" id="MobiDB-lite"/>
    </source>
</evidence>
<dbReference type="Gene3D" id="3.30.930.10">
    <property type="entry name" value="Bira Bifunctional Protein, Domain 2"/>
    <property type="match status" value="1"/>
</dbReference>
<dbReference type="EMBL" id="LSRX01000901">
    <property type="protein sequence ID" value="OLP86745.1"/>
    <property type="molecule type" value="Genomic_DNA"/>
</dbReference>
<dbReference type="InterPro" id="IPR045864">
    <property type="entry name" value="aa-tRNA-synth_II/BPL/LPL"/>
</dbReference>
<organism evidence="2 3">
    <name type="scientific">Symbiodinium microadriaticum</name>
    <name type="common">Dinoflagellate</name>
    <name type="synonym">Zooxanthella microadriatica</name>
    <dbReference type="NCBI Taxonomy" id="2951"/>
    <lineage>
        <taxon>Eukaryota</taxon>
        <taxon>Sar</taxon>
        <taxon>Alveolata</taxon>
        <taxon>Dinophyceae</taxon>
        <taxon>Suessiales</taxon>
        <taxon>Symbiodiniaceae</taxon>
        <taxon>Symbiodinium</taxon>
    </lineage>
</organism>
<feature type="compositionally biased region" description="Basic and acidic residues" evidence="1">
    <location>
        <begin position="70"/>
        <end position="79"/>
    </location>
</feature>
<feature type="compositionally biased region" description="Low complexity" evidence="1">
    <location>
        <begin position="101"/>
        <end position="116"/>
    </location>
</feature>
<feature type="region of interest" description="Disordered" evidence="1">
    <location>
        <begin position="95"/>
        <end position="116"/>
    </location>
</feature>
<name>A0A1Q9CV24_SYMMI</name>
<evidence type="ECO:0000313" key="3">
    <source>
        <dbReference type="Proteomes" id="UP000186817"/>
    </source>
</evidence>
<comment type="caution">
    <text evidence="2">The sequence shown here is derived from an EMBL/GenBank/DDBJ whole genome shotgun (WGS) entry which is preliminary data.</text>
</comment>
<reference evidence="2 3" key="1">
    <citation type="submission" date="2016-02" db="EMBL/GenBank/DDBJ databases">
        <title>Genome analysis of coral dinoflagellate symbionts highlights evolutionary adaptations to a symbiotic lifestyle.</title>
        <authorList>
            <person name="Aranda M."/>
            <person name="Li Y."/>
            <person name="Liew Y.J."/>
            <person name="Baumgarten S."/>
            <person name="Simakov O."/>
            <person name="Wilson M."/>
            <person name="Piel J."/>
            <person name="Ashoor H."/>
            <person name="Bougouffa S."/>
            <person name="Bajic V.B."/>
            <person name="Ryu T."/>
            <person name="Ravasi T."/>
            <person name="Bayer T."/>
            <person name="Micklem G."/>
            <person name="Kim H."/>
            <person name="Bhak J."/>
            <person name="Lajeunesse T.C."/>
            <person name="Voolstra C.R."/>
        </authorList>
    </citation>
    <scope>NUCLEOTIDE SEQUENCE [LARGE SCALE GENOMIC DNA]</scope>
    <source>
        <strain evidence="2 3">CCMP2467</strain>
    </source>
</reference>
<keyword evidence="3" id="KW-1185">Reference proteome</keyword>
<dbReference type="Proteomes" id="UP000186817">
    <property type="component" value="Unassembled WGS sequence"/>
</dbReference>
<accession>A0A1Q9CV24</accession>
<feature type="region of interest" description="Disordered" evidence="1">
    <location>
        <begin position="52"/>
        <end position="79"/>
    </location>
</feature>
<proteinExistence type="predicted"/>
<dbReference type="OrthoDB" id="440754at2759"/>
<dbReference type="AlphaFoldDB" id="A0A1Q9CV24"/>
<protein>
    <submittedName>
        <fullName evidence="2">Uncharacterized protein</fullName>
    </submittedName>
</protein>